<evidence type="ECO:0000313" key="8">
    <source>
        <dbReference type="EMBL" id="MDX5895447.1"/>
    </source>
</evidence>
<feature type="transmembrane region" description="Helical" evidence="6">
    <location>
        <begin position="12"/>
        <end position="31"/>
    </location>
</feature>
<evidence type="ECO:0000256" key="4">
    <source>
        <dbReference type="ARBA" id="ARBA00022989"/>
    </source>
</evidence>
<evidence type="ECO:0000256" key="1">
    <source>
        <dbReference type="ARBA" id="ARBA00004651"/>
    </source>
</evidence>
<keyword evidence="4 6" id="KW-1133">Transmembrane helix</keyword>
<evidence type="ECO:0000256" key="5">
    <source>
        <dbReference type="ARBA" id="ARBA00023136"/>
    </source>
</evidence>
<feature type="transmembrane region" description="Helical" evidence="6">
    <location>
        <begin position="159"/>
        <end position="179"/>
    </location>
</feature>
<dbReference type="EMBL" id="JAWXXX010000002">
    <property type="protein sequence ID" value="MDX5895447.1"/>
    <property type="molecule type" value="Genomic_DNA"/>
</dbReference>
<feature type="transmembrane region" description="Helical" evidence="6">
    <location>
        <begin position="124"/>
        <end position="147"/>
    </location>
</feature>
<keyword evidence="9" id="KW-1185">Reference proteome</keyword>
<dbReference type="PANTHER" id="PTHR39087:SF2">
    <property type="entry name" value="UPF0104 MEMBRANE PROTEIN MJ1595"/>
    <property type="match status" value="1"/>
</dbReference>
<evidence type="ECO:0000313" key="7">
    <source>
        <dbReference type="EMBL" id="AHY48188.1"/>
    </source>
</evidence>
<feature type="transmembrane region" description="Helical" evidence="6">
    <location>
        <begin position="227"/>
        <end position="252"/>
    </location>
</feature>
<dbReference type="GO" id="GO:0005886">
    <property type="term" value="C:plasma membrane"/>
    <property type="evidence" value="ECO:0007669"/>
    <property type="project" value="UniProtKB-SubCell"/>
</dbReference>
<evidence type="ECO:0000256" key="3">
    <source>
        <dbReference type="ARBA" id="ARBA00022692"/>
    </source>
</evidence>
<geneLocation type="plasmid" evidence="7">
    <name>1</name>
</geneLocation>
<reference evidence="7 9" key="1">
    <citation type="submission" date="2014-03" db="EMBL/GenBank/DDBJ databases">
        <title>Complete genome sequence of the Radio-Resistant Rubrobacter radiotolerans RSPS-4.</title>
        <authorList>
            <person name="Egas C.C."/>
            <person name="Barroso C.C."/>
            <person name="Froufe H.J.C."/>
            <person name="Pacheco J.J."/>
            <person name="Albuquerque L.L."/>
            <person name="da Costa M.M.S."/>
        </authorList>
    </citation>
    <scope>NUCLEOTIDE SEQUENCE [LARGE SCALE GENOMIC DNA]</scope>
    <source>
        <strain evidence="7 9">RSPS-4</strain>
        <plasmid evidence="7 9">1</plasmid>
    </source>
</reference>
<dbReference type="AlphaFoldDB" id="A0A023X784"/>
<dbReference type="EMBL" id="CP007515">
    <property type="protein sequence ID" value="AHY48188.1"/>
    <property type="molecule type" value="Genomic_DNA"/>
</dbReference>
<feature type="transmembrane region" description="Helical" evidence="6">
    <location>
        <begin position="301"/>
        <end position="325"/>
    </location>
</feature>
<feature type="transmembrane region" description="Helical" evidence="6">
    <location>
        <begin position="259"/>
        <end position="281"/>
    </location>
</feature>
<sequence length="347" mass="37396">MIRGTRRQRRLVTLAIAMLVALGLVVVVLDWSQLRQVIVRANWGLVLPALAFTTVSYACLSLSFATICRVFGVRLGRRDLFEIGFVSWALNHLVASGGAAGYSLRMLLIKRRGLPVRDVLAASLFHSALNNLALFLLAPAGLVLLFLTHPSGGGAARALALASGLLLVLLVVFWVLLFVGRVRNVTLRVAGGAWQRITHHDISARLTNLDATMNRGVLAVRRRPKLITLPVTLVFLDWMASAATLWFCFAALGTVVRPGVLLTGFVTGVAAGLVSMVPGGLGVQDGSMAAVYALLGVPLRSAILAVVLFRLVYYIVPFMISLLFYRRLLEEAGGEIPEPNYVGESGS</sequence>
<dbReference type="RefSeq" id="WP_041338690.1">
    <property type="nucleotide sequence ID" value="NZ_CP007515.1"/>
</dbReference>
<evidence type="ECO:0000313" key="9">
    <source>
        <dbReference type="Proteomes" id="UP000025229"/>
    </source>
</evidence>
<dbReference type="InterPro" id="IPR022791">
    <property type="entry name" value="L-PG_synthase/AglD"/>
</dbReference>
<feature type="transmembrane region" description="Helical" evidence="6">
    <location>
        <begin position="43"/>
        <end position="68"/>
    </location>
</feature>
<feature type="transmembrane region" description="Helical" evidence="6">
    <location>
        <begin position="80"/>
        <end position="104"/>
    </location>
</feature>
<dbReference type="Proteomes" id="UP000025229">
    <property type="component" value="Plasmid 1"/>
</dbReference>
<dbReference type="Proteomes" id="UP001281130">
    <property type="component" value="Unassembled WGS sequence"/>
</dbReference>
<protein>
    <submittedName>
        <fullName evidence="8">Flippase-like domain-containing protein</fullName>
    </submittedName>
    <submittedName>
        <fullName evidence="7">TIGR00374: TIGR00374 family protein</fullName>
    </submittedName>
</protein>
<name>A0A023X784_RUBRA</name>
<comment type="subcellular location">
    <subcellularLocation>
        <location evidence="1">Cell membrane</location>
        <topology evidence="1">Multi-pass membrane protein</topology>
    </subcellularLocation>
</comment>
<dbReference type="eggNOG" id="COG0392">
    <property type="taxonomic scope" value="Bacteria"/>
</dbReference>
<keyword evidence="5 6" id="KW-0472">Membrane</keyword>
<proteinExistence type="predicted"/>
<reference evidence="8" key="2">
    <citation type="submission" date="2023-11" db="EMBL/GenBank/DDBJ databases">
        <title>MicrobeMod: A computational toolkit for identifying prokaryotic methylation and restriction-modification with nanopore sequencing.</title>
        <authorList>
            <person name="Crits-Christoph A."/>
            <person name="Kang S.C."/>
            <person name="Lee H."/>
            <person name="Ostrov N."/>
        </authorList>
    </citation>
    <scope>NUCLEOTIDE SEQUENCE</scope>
    <source>
        <strain evidence="8">ATCC 51242</strain>
    </source>
</reference>
<evidence type="ECO:0000256" key="6">
    <source>
        <dbReference type="SAM" id="Phobius"/>
    </source>
</evidence>
<dbReference type="Pfam" id="PF03706">
    <property type="entry name" value="LPG_synthase_TM"/>
    <property type="match status" value="1"/>
</dbReference>
<evidence type="ECO:0000256" key="2">
    <source>
        <dbReference type="ARBA" id="ARBA00022475"/>
    </source>
</evidence>
<gene>
    <name evidence="7" type="ORF">RradSPS_2905</name>
    <name evidence="8" type="ORF">SIL72_15575</name>
</gene>
<dbReference type="KEGG" id="rrd:RradSPS_2905"/>
<dbReference type="HOGENOM" id="CLU_798968_0_0_11"/>
<keyword evidence="2" id="KW-1003">Cell membrane</keyword>
<keyword evidence="3 6" id="KW-0812">Transmembrane</keyword>
<accession>A0A023X784</accession>
<dbReference type="PANTHER" id="PTHR39087">
    <property type="entry name" value="UPF0104 MEMBRANE PROTEIN MJ1595"/>
    <property type="match status" value="1"/>
</dbReference>
<dbReference type="NCBIfam" id="TIGR00374">
    <property type="entry name" value="flippase-like domain"/>
    <property type="match status" value="1"/>
</dbReference>
<keyword evidence="7" id="KW-0614">Plasmid</keyword>
<organism evidence="7 9">
    <name type="scientific">Rubrobacter radiotolerans</name>
    <name type="common">Arthrobacter radiotolerans</name>
    <dbReference type="NCBI Taxonomy" id="42256"/>
    <lineage>
        <taxon>Bacteria</taxon>
        <taxon>Bacillati</taxon>
        <taxon>Actinomycetota</taxon>
        <taxon>Rubrobacteria</taxon>
        <taxon>Rubrobacterales</taxon>
        <taxon>Rubrobacteraceae</taxon>
        <taxon>Rubrobacter</taxon>
    </lineage>
</organism>
<dbReference type="OrthoDB" id="145485at2"/>